<protein>
    <submittedName>
        <fullName evidence="1">G7893 protein</fullName>
    </submittedName>
</protein>
<organism evidence="1 2">
    <name type="scientific">Coccomyxa viridis</name>
    <dbReference type="NCBI Taxonomy" id="1274662"/>
    <lineage>
        <taxon>Eukaryota</taxon>
        <taxon>Viridiplantae</taxon>
        <taxon>Chlorophyta</taxon>
        <taxon>core chlorophytes</taxon>
        <taxon>Trebouxiophyceae</taxon>
        <taxon>Trebouxiophyceae incertae sedis</taxon>
        <taxon>Coccomyxaceae</taxon>
        <taxon>Coccomyxa</taxon>
    </lineage>
</organism>
<proteinExistence type="predicted"/>
<keyword evidence="2" id="KW-1185">Reference proteome</keyword>
<comment type="caution">
    <text evidence="1">The sequence shown here is derived from an EMBL/GenBank/DDBJ whole genome shotgun (WGS) entry which is preliminary data.</text>
</comment>
<name>A0ABP1FZ15_9CHLO</name>
<dbReference type="EMBL" id="CAXHTA020000012">
    <property type="protein sequence ID" value="CAL5225115.1"/>
    <property type="molecule type" value="Genomic_DNA"/>
</dbReference>
<dbReference type="SUPFAM" id="SSF50685">
    <property type="entry name" value="Barwin-like endoglucanases"/>
    <property type="match status" value="1"/>
</dbReference>
<sequence>MVMKLALPAKKAYSRGVRHLDLSTPAFTQIAEEEAGVVDILVQQIDCPDNSVTGMSWSTWEQKYGQSIQDWSKSRSNVNEIASVEGACNAAVEGASYTAQLAADAAKVLNRTGELPIGPKYAAQNGLNATNIGRSK</sequence>
<evidence type="ECO:0000313" key="2">
    <source>
        <dbReference type="Proteomes" id="UP001497392"/>
    </source>
</evidence>
<reference evidence="1 2" key="1">
    <citation type="submission" date="2024-06" db="EMBL/GenBank/DDBJ databases">
        <authorList>
            <person name="Kraege A."/>
            <person name="Thomma B."/>
        </authorList>
    </citation>
    <scope>NUCLEOTIDE SEQUENCE [LARGE SCALE GENOMIC DNA]</scope>
</reference>
<accession>A0ABP1FZ15</accession>
<dbReference type="Proteomes" id="UP001497392">
    <property type="component" value="Unassembled WGS sequence"/>
</dbReference>
<dbReference type="InterPro" id="IPR036908">
    <property type="entry name" value="RlpA-like_sf"/>
</dbReference>
<gene>
    <name evidence="1" type="primary">g7893</name>
    <name evidence="1" type="ORF">VP750_LOCUS6774</name>
</gene>
<evidence type="ECO:0000313" key="1">
    <source>
        <dbReference type="EMBL" id="CAL5225115.1"/>
    </source>
</evidence>